<evidence type="ECO:0000313" key="5">
    <source>
        <dbReference type="Proteomes" id="UP000031668"/>
    </source>
</evidence>
<dbReference type="GO" id="GO:0006081">
    <property type="term" value="P:aldehyde metabolic process"/>
    <property type="evidence" value="ECO:0007669"/>
    <property type="project" value="InterPro"/>
</dbReference>
<name>A0A0C2ND40_THEKT</name>
<feature type="domain" description="Aldehyde dehydrogenase" evidence="3">
    <location>
        <begin position="16"/>
        <end position="76"/>
    </location>
</feature>
<dbReference type="GO" id="GO:0005737">
    <property type="term" value="C:cytoplasm"/>
    <property type="evidence" value="ECO:0007669"/>
    <property type="project" value="TreeGrafter"/>
</dbReference>
<dbReference type="Gene3D" id="3.40.605.10">
    <property type="entry name" value="Aldehyde Dehydrogenase, Chain A, domain 1"/>
    <property type="match status" value="1"/>
</dbReference>
<dbReference type="PANTHER" id="PTHR43570:SF16">
    <property type="entry name" value="ALDEHYDE DEHYDROGENASE TYPE III, ISOFORM Q"/>
    <property type="match status" value="1"/>
</dbReference>
<evidence type="ECO:0000256" key="2">
    <source>
        <dbReference type="ARBA" id="ARBA00023002"/>
    </source>
</evidence>
<proteinExistence type="inferred from homology"/>
<dbReference type="InterPro" id="IPR015590">
    <property type="entry name" value="Aldehyde_DH_dom"/>
</dbReference>
<evidence type="ECO:0000256" key="1">
    <source>
        <dbReference type="ARBA" id="ARBA00009986"/>
    </source>
</evidence>
<keyword evidence="5" id="KW-1185">Reference proteome</keyword>
<reference evidence="4 5" key="1">
    <citation type="journal article" date="2014" name="Genome Biol. Evol.">
        <title>The genome of the myxosporean Thelohanellus kitauei shows adaptations to nutrient acquisition within its fish host.</title>
        <authorList>
            <person name="Yang Y."/>
            <person name="Xiong J."/>
            <person name="Zhou Z."/>
            <person name="Huo F."/>
            <person name="Miao W."/>
            <person name="Ran C."/>
            <person name="Liu Y."/>
            <person name="Zhang J."/>
            <person name="Feng J."/>
            <person name="Wang M."/>
            <person name="Wang M."/>
            <person name="Wang L."/>
            <person name="Yao B."/>
        </authorList>
    </citation>
    <scope>NUCLEOTIDE SEQUENCE [LARGE SCALE GENOMIC DNA]</scope>
    <source>
        <strain evidence="4">Wuqing</strain>
    </source>
</reference>
<comment type="similarity">
    <text evidence="1">Belongs to the aldehyde dehydrogenase family.</text>
</comment>
<dbReference type="InterPro" id="IPR012394">
    <property type="entry name" value="Aldehyde_DH_NAD(P)"/>
</dbReference>
<evidence type="ECO:0000259" key="3">
    <source>
        <dbReference type="Pfam" id="PF00171"/>
    </source>
</evidence>
<dbReference type="GO" id="GO:0004029">
    <property type="term" value="F:aldehyde dehydrogenase (NAD+) activity"/>
    <property type="evidence" value="ECO:0007669"/>
    <property type="project" value="TreeGrafter"/>
</dbReference>
<dbReference type="PANTHER" id="PTHR43570">
    <property type="entry name" value="ALDEHYDE DEHYDROGENASE"/>
    <property type="match status" value="1"/>
</dbReference>
<keyword evidence="2" id="KW-0560">Oxidoreductase</keyword>
<dbReference type="SUPFAM" id="SSF53720">
    <property type="entry name" value="ALDH-like"/>
    <property type="match status" value="1"/>
</dbReference>
<dbReference type="Pfam" id="PF00171">
    <property type="entry name" value="Aldedh"/>
    <property type="match status" value="1"/>
</dbReference>
<protein>
    <submittedName>
        <fullName evidence="4">Aldehyde dehydrogenase family 3 member F1</fullName>
    </submittedName>
</protein>
<accession>A0A0C2ND40</accession>
<organism evidence="4 5">
    <name type="scientific">Thelohanellus kitauei</name>
    <name type="common">Myxosporean</name>
    <dbReference type="NCBI Taxonomy" id="669202"/>
    <lineage>
        <taxon>Eukaryota</taxon>
        <taxon>Metazoa</taxon>
        <taxon>Cnidaria</taxon>
        <taxon>Myxozoa</taxon>
        <taxon>Myxosporea</taxon>
        <taxon>Bivalvulida</taxon>
        <taxon>Platysporina</taxon>
        <taxon>Myxobolidae</taxon>
        <taxon>Thelohanellus</taxon>
    </lineage>
</organism>
<evidence type="ECO:0000313" key="4">
    <source>
        <dbReference type="EMBL" id="KII74215.1"/>
    </source>
</evidence>
<dbReference type="InterPro" id="IPR016161">
    <property type="entry name" value="Ald_DH/histidinol_DH"/>
</dbReference>
<sequence>MPIPSDTISLTTPLKTIPVPHGSVLIVSTWNYPILHAFEPLLNAIAAGIQNAHSGNTVVLKIPDSLPHLASFIKNMIDNNLDKVNLRRYTGMLRSYNRSG</sequence>
<dbReference type="Proteomes" id="UP000031668">
    <property type="component" value="Unassembled WGS sequence"/>
</dbReference>
<dbReference type="EMBL" id="JWZT01000504">
    <property type="protein sequence ID" value="KII74215.1"/>
    <property type="molecule type" value="Genomic_DNA"/>
</dbReference>
<gene>
    <name evidence="4" type="ORF">RF11_05032</name>
</gene>
<dbReference type="OrthoDB" id="440325at2759"/>
<comment type="caution">
    <text evidence="4">The sequence shown here is derived from an EMBL/GenBank/DDBJ whole genome shotgun (WGS) entry which is preliminary data.</text>
</comment>
<dbReference type="InterPro" id="IPR016162">
    <property type="entry name" value="Ald_DH_N"/>
</dbReference>
<dbReference type="AlphaFoldDB" id="A0A0C2ND40"/>